<dbReference type="EMBL" id="LGSZ01000028">
    <property type="protein sequence ID" value="KPH81690.1"/>
    <property type="molecule type" value="Genomic_DNA"/>
</dbReference>
<feature type="domain" description="AB hydrolase-1" evidence="1">
    <location>
        <begin position="74"/>
        <end position="173"/>
    </location>
</feature>
<proteinExistence type="predicted"/>
<dbReference type="InterPro" id="IPR029058">
    <property type="entry name" value="AB_hydrolase_fold"/>
</dbReference>
<dbReference type="Gene3D" id="3.40.50.1820">
    <property type="entry name" value="alpha/beta hydrolase"/>
    <property type="match status" value="1"/>
</dbReference>
<evidence type="ECO:0000313" key="3">
    <source>
        <dbReference type="Proteomes" id="UP000037822"/>
    </source>
</evidence>
<gene>
    <name evidence="2" type="ORF">AE618_08165</name>
</gene>
<dbReference type="AlphaFoldDB" id="A0A0N1F5V5"/>
<dbReference type="Proteomes" id="UP000037822">
    <property type="component" value="Unassembled WGS sequence"/>
</dbReference>
<name>A0A0N1F5V5_9HYPH</name>
<evidence type="ECO:0000313" key="2">
    <source>
        <dbReference type="EMBL" id="KPH81690.1"/>
    </source>
</evidence>
<reference evidence="2 3" key="1">
    <citation type="submission" date="2015-07" db="EMBL/GenBank/DDBJ databases">
        <title>Whole genome sequencing of Bosea vaviloviae isolated from cave pool.</title>
        <authorList>
            <person name="Tan N.E.H."/>
            <person name="Lee Y.P."/>
            <person name="Gan H.M."/>
            <person name="Barton H."/>
            <person name="Savka M.A."/>
        </authorList>
    </citation>
    <scope>NUCLEOTIDE SEQUENCE [LARGE SCALE GENOMIC DNA]</scope>
    <source>
        <strain evidence="2 3">SD260</strain>
    </source>
</reference>
<protein>
    <recommendedName>
        <fullName evidence="1">AB hydrolase-1 domain-containing protein</fullName>
    </recommendedName>
</protein>
<dbReference type="OrthoDB" id="9798884at2"/>
<accession>A0A0N1F5V5</accession>
<dbReference type="SUPFAM" id="SSF53474">
    <property type="entry name" value="alpha/beta-Hydrolases"/>
    <property type="match status" value="1"/>
</dbReference>
<sequence>MRILKPVLLFGLAVYLGLLGLLFVRQRDLVFPRNPARADLAAAGLPAAEEVTLIAADGERLVAWAVPPRTGQQAIVYFHGNAGNLGSPGRVARFRALTEDGTGLLAVSYRGYGGSTGSPTEEGLHLDARAAYGAAVERFGAARLVGYGESLGTGVVLKLAAEVPLAGVVLEAPYLSTVAVAQGIYPFVPVGLLMQDTFRSEAVIGSVRAPLLVLHGERDRVIPFAQGEALYALANAPKRFLRFPKGGHEDLPAHGSLPEIKRFLAEVARGGMSGSESATAGE</sequence>
<comment type="caution">
    <text evidence="2">The sequence shown here is derived from an EMBL/GenBank/DDBJ whole genome shotgun (WGS) entry which is preliminary data.</text>
</comment>
<dbReference type="InterPro" id="IPR000073">
    <property type="entry name" value="AB_hydrolase_1"/>
</dbReference>
<dbReference type="PATRIC" id="fig|1526658.3.peg.2312"/>
<dbReference type="RefSeq" id="WP_054208531.1">
    <property type="nucleotide sequence ID" value="NZ_LGSZ01000028.1"/>
</dbReference>
<dbReference type="PANTHER" id="PTHR12277:SF81">
    <property type="entry name" value="PROTEIN ABHD13"/>
    <property type="match status" value="1"/>
</dbReference>
<dbReference type="Pfam" id="PF00561">
    <property type="entry name" value="Abhydrolase_1"/>
    <property type="match status" value="1"/>
</dbReference>
<dbReference type="PANTHER" id="PTHR12277">
    <property type="entry name" value="ALPHA/BETA HYDROLASE DOMAIN-CONTAINING PROTEIN"/>
    <property type="match status" value="1"/>
</dbReference>
<keyword evidence="3" id="KW-1185">Reference proteome</keyword>
<evidence type="ECO:0000259" key="1">
    <source>
        <dbReference type="Pfam" id="PF00561"/>
    </source>
</evidence>
<organism evidence="2 3">
    <name type="scientific">Bosea vaviloviae</name>
    <dbReference type="NCBI Taxonomy" id="1526658"/>
    <lineage>
        <taxon>Bacteria</taxon>
        <taxon>Pseudomonadati</taxon>
        <taxon>Pseudomonadota</taxon>
        <taxon>Alphaproteobacteria</taxon>
        <taxon>Hyphomicrobiales</taxon>
        <taxon>Boseaceae</taxon>
        <taxon>Bosea</taxon>
    </lineage>
</organism>